<evidence type="ECO:0000313" key="2">
    <source>
        <dbReference type="Proteomes" id="UP000634136"/>
    </source>
</evidence>
<accession>A0A834SFQ8</accession>
<keyword evidence="2" id="KW-1185">Reference proteome</keyword>
<organism evidence="1 2">
    <name type="scientific">Senna tora</name>
    <dbReference type="NCBI Taxonomy" id="362788"/>
    <lineage>
        <taxon>Eukaryota</taxon>
        <taxon>Viridiplantae</taxon>
        <taxon>Streptophyta</taxon>
        <taxon>Embryophyta</taxon>
        <taxon>Tracheophyta</taxon>
        <taxon>Spermatophyta</taxon>
        <taxon>Magnoliopsida</taxon>
        <taxon>eudicotyledons</taxon>
        <taxon>Gunneridae</taxon>
        <taxon>Pentapetalae</taxon>
        <taxon>rosids</taxon>
        <taxon>fabids</taxon>
        <taxon>Fabales</taxon>
        <taxon>Fabaceae</taxon>
        <taxon>Caesalpinioideae</taxon>
        <taxon>Cassia clade</taxon>
        <taxon>Senna</taxon>
    </lineage>
</organism>
<evidence type="ECO:0000313" key="1">
    <source>
        <dbReference type="EMBL" id="KAF7802644.1"/>
    </source>
</evidence>
<name>A0A834SFQ8_9FABA</name>
<sequence length="91" mass="10166">MTDYKFDLGTIFGSKTEFIDTVKTHAVHNGKSTKFIKNEKQRVRVICVGGTKVQFDQIMLEIENPPTIISTTNIQAIATGNEDTKIQDCTT</sequence>
<dbReference type="Proteomes" id="UP000634136">
    <property type="component" value="Unassembled WGS sequence"/>
</dbReference>
<dbReference type="EMBL" id="JAAIUW010000013">
    <property type="protein sequence ID" value="KAF7802644.1"/>
    <property type="molecule type" value="Genomic_DNA"/>
</dbReference>
<gene>
    <name evidence="1" type="ORF">G2W53_041755</name>
</gene>
<comment type="caution">
    <text evidence="1">The sequence shown here is derived from an EMBL/GenBank/DDBJ whole genome shotgun (WGS) entry which is preliminary data.</text>
</comment>
<dbReference type="AlphaFoldDB" id="A0A834SFQ8"/>
<reference evidence="1" key="1">
    <citation type="submission" date="2020-09" db="EMBL/GenBank/DDBJ databases">
        <title>Genome-Enabled Discovery of Anthraquinone Biosynthesis in Senna tora.</title>
        <authorList>
            <person name="Kang S.-H."/>
            <person name="Pandey R.P."/>
            <person name="Lee C.-M."/>
            <person name="Sim J.-S."/>
            <person name="Jeong J.-T."/>
            <person name="Choi B.-S."/>
            <person name="Jung M."/>
            <person name="Ginzburg D."/>
            <person name="Zhao K."/>
            <person name="Won S.Y."/>
            <person name="Oh T.-J."/>
            <person name="Yu Y."/>
            <person name="Kim N.-H."/>
            <person name="Lee O.R."/>
            <person name="Lee T.-H."/>
            <person name="Bashyal P."/>
            <person name="Kim T.-S."/>
            <person name="Lee W.-H."/>
            <person name="Kawkins C."/>
            <person name="Kim C.-K."/>
            <person name="Kim J.S."/>
            <person name="Ahn B.O."/>
            <person name="Rhee S.Y."/>
            <person name="Sohng J.K."/>
        </authorList>
    </citation>
    <scope>NUCLEOTIDE SEQUENCE</scope>
    <source>
        <tissue evidence="1">Leaf</tissue>
    </source>
</reference>
<dbReference type="OrthoDB" id="1436494at2759"/>
<protein>
    <submittedName>
        <fullName evidence="1">Uncharacterized protein</fullName>
    </submittedName>
</protein>
<proteinExistence type="predicted"/>